<comment type="caution">
    <text evidence="1">The sequence shown here is derived from an EMBL/GenBank/DDBJ whole genome shotgun (WGS) entry which is preliminary data.</text>
</comment>
<keyword evidence="2" id="KW-1185">Reference proteome</keyword>
<gene>
    <name evidence="1" type="ORF">GWI33_016340</name>
</gene>
<evidence type="ECO:0000313" key="2">
    <source>
        <dbReference type="Proteomes" id="UP000625711"/>
    </source>
</evidence>
<protein>
    <submittedName>
        <fullName evidence="1">Uncharacterized protein</fullName>
    </submittedName>
</protein>
<reference evidence="1" key="1">
    <citation type="submission" date="2020-08" db="EMBL/GenBank/DDBJ databases">
        <title>Genome sequencing and assembly of the red palm weevil Rhynchophorus ferrugineus.</title>
        <authorList>
            <person name="Dias G.B."/>
            <person name="Bergman C.M."/>
            <person name="Manee M."/>
        </authorList>
    </citation>
    <scope>NUCLEOTIDE SEQUENCE</scope>
    <source>
        <strain evidence="1">AA-2017</strain>
        <tissue evidence="1">Whole larva</tissue>
    </source>
</reference>
<organism evidence="1 2">
    <name type="scientific">Rhynchophorus ferrugineus</name>
    <name type="common">Red palm weevil</name>
    <name type="synonym">Curculio ferrugineus</name>
    <dbReference type="NCBI Taxonomy" id="354439"/>
    <lineage>
        <taxon>Eukaryota</taxon>
        <taxon>Metazoa</taxon>
        <taxon>Ecdysozoa</taxon>
        <taxon>Arthropoda</taxon>
        <taxon>Hexapoda</taxon>
        <taxon>Insecta</taxon>
        <taxon>Pterygota</taxon>
        <taxon>Neoptera</taxon>
        <taxon>Endopterygota</taxon>
        <taxon>Coleoptera</taxon>
        <taxon>Polyphaga</taxon>
        <taxon>Cucujiformia</taxon>
        <taxon>Curculionidae</taxon>
        <taxon>Dryophthorinae</taxon>
        <taxon>Rhynchophorus</taxon>
    </lineage>
</organism>
<name>A0A834M769_RHYFE</name>
<dbReference type="AlphaFoldDB" id="A0A834M769"/>
<accession>A0A834M769</accession>
<dbReference type="EMBL" id="JAACXV010014067">
    <property type="protein sequence ID" value="KAF7270706.1"/>
    <property type="molecule type" value="Genomic_DNA"/>
</dbReference>
<proteinExistence type="predicted"/>
<evidence type="ECO:0000313" key="1">
    <source>
        <dbReference type="EMBL" id="KAF7270706.1"/>
    </source>
</evidence>
<dbReference type="Proteomes" id="UP000625711">
    <property type="component" value="Unassembled WGS sequence"/>
</dbReference>
<sequence>MRMQKSVAGRQTAAAGDTRPSYEGPVAFVGARWPPLTWQGRLRLGGFLYHHHPPPPRLVPKRLSANGLARSLFKRHVESPTFALICSLTRPSAHTGGVLNKFTYAAGTVFQYASSRFTRVPPANPISTA</sequence>